<keyword evidence="1" id="KW-0732">Signal</keyword>
<protein>
    <submittedName>
        <fullName evidence="2">Uncharacterized protein</fullName>
    </submittedName>
</protein>
<accession>A0A182N047</accession>
<organism evidence="2 3">
    <name type="scientific">Anopheles dirus</name>
    <dbReference type="NCBI Taxonomy" id="7168"/>
    <lineage>
        <taxon>Eukaryota</taxon>
        <taxon>Metazoa</taxon>
        <taxon>Ecdysozoa</taxon>
        <taxon>Arthropoda</taxon>
        <taxon>Hexapoda</taxon>
        <taxon>Insecta</taxon>
        <taxon>Pterygota</taxon>
        <taxon>Neoptera</taxon>
        <taxon>Endopterygota</taxon>
        <taxon>Diptera</taxon>
        <taxon>Nematocera</taxon>
        <taxon>Culicoidea</taxon>
        <taxon>Culicidae</taxon>
        <taxon>Anophelinae</taxon>
        <taxon>Anopheles</taxon>
    </lineage>
</organism>
<evidence type="ECO:0000313" key="2">
    <source>
        <dbReference type="EnsemblMetazoa" id="ADIR001002-PA"/>
    </source>
</evidence>
<sequence>MSSGSVLLLTVLLMGYLYWSLAQPTSLIEIRCKLMRPVSDTSQCTYGAFLNPCTKWDCLKGPGENCGSSATEIVLFSKCADGLRCCNGRCIGCLNGKCYREPCHPPSTTRHYQLRSDPYVQERHMDPLYPLFGDYYSNE</sequence>
<dbReference type="AlphaFoldDB" id="A0A182N047"/>
<dbReference type="InterPro" id="IPR010850">
    <property type="entry name" value="Neuroparsin"/>
</dbReference>
<feature type="signal peptide" evidence="1">
    <location>
        <begin position="1"/>
        <end position="22"/>
    </location>
</feature>
<feature type="chain" id="PRO_5008129226" evidence="1">
    <location>
        <begin position="23"/>
        <end position="139"/>
    </location>
</feature>
<dbReference type="VEuPathDB" id="VectorBase:ADIR001002"/>
<dbReference type="EnsemblMetazoa" id="ADIR001002-RA">
    <property type="protein sequence ID" value="ADIR001002-PA"/>
    <property type="gene ID" value="ADIR001002"/>
</dbReference>
<proteinExistence type="predicted"/>
<evidence type="ECO:0000256" key="1">
    <source>
        <dbReference type="SAM" id="SignalP"/>
    </source>
</evidence>
<dbReference type="STRING" id="7168.A0A182N047"/>
<dbReference type="Proteomes" id="UP000075884">
    <property type="component" value="Unassembled WGS sequence"/>
</dbReference>
<name>A0A182N047_9DIPT</name>
<dbReference type="Pfam" id="PF07327">
    <property type="entry name" value="Neuroparsin"/>
    <property type="match status" value="1"/>
</dbReference>
<keyword evidence="3" id="KW-1185">Reference proteome</keyword>
<evidence type="ECO:0000313" key="3">
    <source>
        <dbReference type="Proteomes" id="UP000075884"/>
    </source>
</evidence>
<reference evidence="3" key="1">
    <citation type="submission" date="2013-03" db="EMBL/GenBank/DDBJ databases">
        <title>The Genome Sequence of Anopheles dirus WRAIR2.</title>
        <authorList>
            <consortium name="The Broad Institute Genomics Platform"/>
            <person name="Neafsey D.E."/>
            <person name="Walton C."/>
            <person name="Walker B."/>
            <person name="Young S.K."/>
            <person name="Zeng Q."/>
            <person name="Gargeya S."/>
            <person name="Fitzgerald M."/>
            <person name="Haas B."/>
            <person name="Abouelleil A."/>
            <person name="Allen A.W."/>
            <person name="Alvarado L."/>
            <person name="Arachchi H.M."/>
            <person name="Berlin A.M."/>
            <person name="Chapman S.B."/>
            <person name="Gainer-Dewar J."/>
            <person name="Goldberg J."/>
            <person name="Griggs A."/>
            <person name="Gujja S."/>
            <person name="Hansen M."/>
            <person name="Howarth C."/>
            <person name="Imamovic A."/>
            <person name="Ireland A."/>
            <person name="Larimer J."/>
            <person name="McCowan C."/>
            <person name="Murphy C."/>
            <person name="Pearson M."/>
            <person name="Poon T.W."/>
            <person name="Priest M."/>
            <person name="Roberts A."/>
            <person name="Saif S."/>
            <person name="Shea T."/>
            <person name="Sisk P."/>
            <person name="Sykes S."/>
            <person name="Wortman J."/>
            <person name="Nusbaum C."/>
            <person name="Birren B."/>
        </authorList>
    </citation>
    <scope>NUCLEOTIDE SEQUENCE [LARGE SCALE GENOMIC DNA]</scope>
    <source>
        <strain evidence="3">WRAIR2</strain>
    </source>
</reference>
<reference evidence="2" key="2">
    <citation type="submission" date="2020-05" db="UniProtKB">
        <authorList>
            <consortium name="EnsemblMetazoa"/>
        </authorList>
    </citation>
    <scope>IDENTIFICATION</scope>
    <source>
        <strain evidence="2">WRAIR2</strain>
    </source>
</reference>